<feature type="transmembrane region" description="Helical" evidence="1">
    <location>
        <begin position="183"/>
        <end position="201"/>
    </location>
</feature>
<accession>A0A3A3FWI5</accession>
<evidence type="ECO:0000313" key="3">
    <source>
        <dbReference type="Proteomes" id="UP000266327"/>
    </source>
</evidence>
<evidence type="ECO:0000313" key="2">
    <source>
        <dbReference type="EMBL" id="RJG00578.1"/>
    </source>
</evidence>
<dbReference type="Pfam" id="PF14348">
    <property type="entry name" value="DtrJ-like"/>
    <property type="match status" value="1"/>
</dbReference>
<dbReference type="InterPro" id="IPR022266">
    <property type="entry name" value="DtrJ-like"/>
</dbReference>
<keyword evidence="1" id="KW-0812">Transmembrane</keyword>
<organism evidence="2 3">
    <name type="scientific">Noviherbaspirillum sedimenti</name>
    <dbReference type="NCBI Taxonomy" id="2320865"/>
    <lineage>
        <taxon>Bacteria</taxon>
        <taxon>Pseudomonadati</taxon>
        <taxon>Pseudomonadota</taxon>
        <taxon>Betaproteobacteria</taxon>
        <taxon>Burkholderiales</taxon>
        <taxon>Oxalobacteraceae</taxon>
        <taxon>Noviherbaspirillum</taxon>
    </lineage>
</organism>
<comment type="caution">
    <text evidence="2">The sequence shown here is derived from an EMBL/GenBank/DDBJ whole genome shotgun (WGS) entry which is preliminary data.</text>
</comment>
<keyword evidence="1" id="KW-0472">Membrane</keyword>
<feature type="transmembrane region" description="Helical" evidence="1">
    <location>
        <begin position="112"/>
        <end position="135"/>
    </location>
</feature>
<gene>
    <name evidence="2" type="ORF">D3878_02465</name>
</gene>
<dbReference type="RefSeq" id="WP_119784033.1">
    <property type="nucleotide sequence ID" value="NZ_QYUQ01000002.1"/>
</dbReference>
<proteinExistence type="predicted"/>
<dbReference type="EMBL" id="QYUQ01000002">
    <property type="protein sequence ID" value="RJG00578.1"/>
    <property type="molecule type" value="Genomic_DNA"/>
</dbReference>
<dbReference type="AlphaFoldDB" id="A0A3A3FWI5"/>
<sequence>MIRFVCTASLVALLMLVLYLPAAFPPERFLNQLRVEHALTAEAWSPARAVRILARMLDLQATAQQASPIPPPSVEPPSQPVALDVAWQMAQANNRLFNSDYFRAIDTLFALATYRLCALVEWLPVLLAWMLAALFDGGMRRLIKSRAFIQHNPEIFALYACAAIVAACLTVVALVLPVTVPPLAWPLVPLAISVFASRALASFHRRA</sequence>
<protein>
    <submittedName>
        <fullName evidence="2">DUF4400 domain-containing protein</fullName>
    </submittedName>
</protein>
<name>A0A3A3FWI5_9BURK</name>
<evidence type="ECO:0000256" key="1">
    <source>
        <dbReference type="SAM" id="Phobius"/>
    </source>
</evidence>
<dbReference type="OrthoDB" id="9180277at2"/>
<dbReference type="Proteomes" id="UP000266327">
    <property type="component" value="Unassembled WGS sequence"/>
</dbReference>
<keyword evidence="3" id="KW-1185">Reference proteome</keyword>
<reference evidence="3" key="1">
    <citation type="submission" date="2018-09" db="EMBL/GenBank/DDBJ databases">
        <authorList>
            <person name="Zhu H."/>
        </authorList>
    </citation>
    <scope>NUCLEOTIDE SEQUENCE [LARGE SCALE GENOMIC DNA]</scope>
    <source>
        <strain evidence="3">K1S02-23</strain>
    </source>
</reference>
<keyword evidence="1" id="KW-1133">Transmembrane helix</keyword>
<feature type="transmembrane region" description="Helical" evidence="1">
    <location>
        <begin position="156"/>
        <end position="177"/>
    </location>
</feature>